<dbReference type="RefSeq" id="WP_127789856.1">
    <property type="nucleotide sequence ID" value="NZ_SACL01000011.1"/>
</dbReference>
<evidence type="ECO:0000313" key="1">
    <source>
        <dbReference type="EMBL" id="RVT91438.1"/>
    </source>
</evidence>
<protein>
    <submittedName>
        <fullName evidence="1">Uncharacterized protein</fullName>
    </submittedName>
</protein>
<dbReference type="EMBL" id="SACL01000011">
    <property type="protein sequence ID" value="RVT91438.1"/>
    <property type="molecule type" value="Genomic_DNA"/>
</dbReference>
<dbReference type="OrthoDB" id="8404803at2"/>
<dbReference type="AlphaFoldDB" id="A0A437M189"/>
<organism evidence="1 2">
    <name type="scientific">Rhodovarius crocodyli</name>
    <dbReference type="NCBI Taxonomy" id="1979269"/>
    <lineage>
        <taxon>Bacteria</taxon>
        <taxon>Pseudomonadati</taxon>
        <taxon>Pseudomonadota</taxon>
        <taxon>Alphaproteobacteria</taxon>
        <taxon>Acetobacterales</taxon>
        <taxon>Roseomonadaceae</taxon>
        <taxon>Rhodovarius</taxon>
    </lineage>
</organism>
<gene>
    <name evidence="1" type="ORF">EOD42_22545</name>
</gene>
<comment type="caution">
    <text evidence="1">The sequence shown here is derived from an EMBL/GenBank/DDBJ whole genome shotgun (WGS) entry which is preliminary data.</text>
</comment>
<reference evidence="1 2" key="1">
    <citation type="submission" date="2019-01" db="EMBL/GenBank/DDBJ databases">
        <authorList>
            <person name="Chen W.-M."/>
        </authorList>
    </citation>
    <scope>NUCLEOTIDE SEQUENCE [LARGE SCALE GENOMIC DNA]</scope>
    <source>
        <strain evidence="1 2">CCP-6</strain>
    </source>
</reference>
<dbReference type="Proteomes" id="UP000282957">
    <property type="component" value="Unassembled WGS sequence"/>
</dbReference>
<keyword evidence="2" id="KW-1185">Reference proteome</keyword>
<evidence type="ECO:0000313" key="2">
    <source>
        <dbReference type="Proteomes" id="UP000282957"/>
    </source>
</evidence>
<sequence>MSDPRTMEDLLAENRRLREEVGRLAGLPRPRDDSGVIHTVVIIKDPGMSPVKKGPFSQAYLPRFIRELLPYGPTERIVIIARVIWNGDVWIESLGDWLAFAGIKRPQAWRRNLASIERAGGERTRVKLAGRLVRIWSGEHRAYWRDGGHGYTDNRRVEAWLLPFEDAYARVKHCGPEKRIAFEVVA</sequence>
<accession>A0A437M189</accession>
<name>A0A437M189_9PROT</name>
<proteinExistence type="predicted"/>